<dbReference type="PANTHER" id="PTHR32046:SF11">
    <property type="entry name" value="IMMUNE-ASSOCIATED NUCLEOTIDE-BINDING PROTEIN 10-LIKE"/>
    <property type="match status" value="1"/>
</dbReference>
<proteinExistence type="predicted"/>
<dbReference type="PANTHER" id="PTHR32046">
    <property type="entry name" value="G DOMAIN-CONTAINING PROTEIN"/>
    <property type="match status" value="1"/>
</dbReference>
<organism evidence="1 2">
    <name type="scientific">Adineta ricciae</name>
    <name type="common">Rotifer</name>
    <dbReference type="NCBI Taxonomy" id="249248"/>
    <lineage>
        <taxon>Eukaryota</taxon>
        <taxon>Metazoa</taxon>
        <taxon>Spiralia</taxon>
        <taxon>Gnathifera</taxon>
        <taxon>Rotifera</taxon>
        <taxon>Eurotatoria</taxon>
        <taxon>Bdelloidea</taxon>
        <taxon>Adinetida</taxon>
        <taxon>Adinetidae</taxon>
        <taxon>Adineta</taxon>
    </lineage>
</organism>
<reference evidence="1" key="1">
    <citation type="submission" date="2021-02" db="EMBL/GenBank/DDBJ databases">
        <authorList>
            <person name="Nowell W R."/>
        </authorList>
    </citation>
    <scope>NUCLEOTIDE SEQUENCE</scope>
</reference>
<name>A0A815DDB3_ADIRI</name>
<dbReference type="AlphaFoldDB" id="A0A815DDB3"/>
<dbReference type="Proteomes" id="UP000663828">
    <property type="component" value="Unassembled WGS sequence"/>
</dbReference>
<sequence length="325" mass="38100">MILFTKELKSDDLVNLKEQCNRLIGYVQELQEKASLIDHLYRLHFKYVNVCDSTLDHINNKQTIEQKLVRDMNTDRIICSTTPLENKYREQLGNFRQKLMREYKNNSGLRLIYGNFSYSSYKLLIVVVIPLDWYDHKSSKLNYNTTPEFRHGNTQADETNHIIVQLNTKYFARPSSGELTELQDHKTVSILLLQSSGVGKSTFTNAFTNYLRFNTFDDAQAGKPLVLIPVSFSITTCDDFEEHMIYLHDAILRVFAFFSNQTNHDSTSTVVHTLPNYSLFLERKLVPILYSVLLIFVRHFMRPAILLHYRRKCLHHCPWMMHCSE</sequence>
<evidence type="ECO:0000313" key="2">
    <source>
        <dbReference type="Proteomes" id="UP000663828"/>
    </source>
</evidence>
<accession>A0A815DDB3</accession>
<dbReference type="EMBL" id="CAJNOR010002446">
    <property type="protein sequence ID" value="CAF1295491.1"/>
    <property type="molecule type" value="Genomic_DNA"/>
</dbReference>
<comment type="caution">
    <text evidence="1">The sequence shown here is derived from an EMBL/GenBank/DDBJ whole genome shotgun (WGS) entry which is preliminary data.</text>
</comment>
<keyword evidence="2" id="KW-1185">Reference proteome</keyword>
<gene>
    <name evidence="1" type="ORF">XAT740_LOCUS28573</name>
</gene>
<evidence type="ECO:0000313" key="1">
    <source>
        <dbReference type="EMBL" id="CAF1295491.1"/>
    </source>
</evidence>
<protein>
    <submittedName>
        <fullName evidence="1">Uncharacterized protein</fullName>
    </submittedName>
</protein>